<dbReference type="InterPro" id="IPR016181">
    <property type="entry name" value="Acyl_CoA_acyltransferase"/>
</dbReference>
<evidence type="ECO:0008006" key="3">
    <source>
        <dbReference type="Google" id="ProtNLM"/>
    </source>
</evidence>
<gene>
    <name evidence="1" type="ORF">UFOVP543_28</name>
    <name evidence="2" type="ORF">UFOVP804_4</name>
</gene>
<dbReference type="EMBL" id="LR796756">
    <property type="protein sequence ID" value="CAB4163247.1"/>
    <property type="molecule type" value="Genomic_DNA"/>
</dbReference>
<evidence type="ECO:0000313" key="2">
    <source>
        <dbReference type="EMBL" id="CAB4163247.1"/>
    </source>
</evidence>
<evidence type="ECO:0000313" key="1">
    <source>
        <dbReference type="EMBL" id="CAB4149778.1"/>
    </source>
</evidence>
<dbReference type="SUPFAM" id="SSF55729">
    <property type="entry name" value="Acyl-CoA N-acyltransferases (Nat)"/>
    <property type="match status" value="1"/>
</dbReference>
<organism evidence="2">
    <name type="scientific">uncultured Caudovirales phage</name>
    <dbReference type="NCBI Taxonomy" id="2100421"/>
    <lineage>
        <taxon>Viruses</taxon>
        <taxon>Duplodnaviria</taxon>
        <taxon>Heunggongvirae</taxon>
        <taxon>Uroviricota</taxon>
        <taxon>Caudoviricetes</taxon>
        <taxon>Peduoviridae</taxon>
        <taxon>Maltschvirus</taxon>
        <taxon>Maltschvirus maltsch</taxon>
    </lineage>
</organism>
<protein>
    <recommendedName>
        <fullName evidence="3">N-acetyltransferase domain-containing protein</fullName>
    </recommendedName>
</protein>
<proteinExistence type="predicted"/>
<accession>A0A6J5NW83</accession>
<name>A0A6J5NW83_9CAUD</name>
<sequence length="161" mass="18677">MTKFTKINRPDLDHVINNMRKSDKTEVFATRWNDSGEELGDDIINGGDFAWVSGVGDRPIAAFGAIPVWNGVWSVWMFATDEWPLVAFETTRFIRRIMIQSLKDIGAHRAECRSWDKHTEAHRWLETLGAHKESEIENFGRNGEKFHLYCWTKEVTRPHST</sequence>
<reference evidence="2" key="1">
    <citation type="submission" date="2020-04" db="EMBL/GenBank/DDBJ databases">
        <authorList>
            <person name="Chiriac C."/>
            <person name="Salcher M."/>
            <person name="Ghai R."/>
            <person name="Kavagutti S V."/>
        </authorList>
    </citation>
    <scope>NUCLEOTIDE SEQUENCE</scope>
</reference>
<dbReference type="EMBL" id="LR796531">
    <property type="protein sequence ID" value="CAB4149778.1"/>
    <property type="molecule type" value="Genomic_DNA"/>
</dbReference>